<evidence type="ECO:0000313" key="5">
    <source>
        <dbReference type="EMBL" id="WOO31024.1"/>
    </source>
</evidence>
<dbReference type="NCBIfam" id="TIGR02481">
    <property type="entry name" value="hemeryth_dom"/>
    <property type="match status" value="1"/>
</dbReference>
<dbReference type="InterPro" id="IPR012312">
    <property type="entry name" value="Hemerythrin-like"/>
</dbReference>
<keyword evidence="3" id="KW-0408">Iron</keyword>
<evidence type="ECO:0000313" key="6">
    <source>
        <dbReference type="Proteomes" id="UP001303211"/>
    </source>
</evidence>
<sequence length="179" mass="19492">MTTLQWSEDMGVEMAQMDATHQECVALLQAVQGADDARLMAAWERLLAHTEAHFAEEDRWMQATRFAAGNCHSQQHQQVLNIMRDGTERARKGRLVELRLMAAELAVWLPQHIDAMDAGLAHHLRQVGYDPATGHIAHPEALPHEPLQGWGGASGLGEGDAPVAGQVAGCSDKKMGCNA</sequence>
<dbReference type="SUPFAM" id="SSF47188">
    <property type="entry name" value="Hemerythrin-like"/>
    <property type="match status" value="1"/>
</dbReference>
<dbReference type="InterPro" id="IPR050669">
    <property type="entry name" value="Hemerythrin"/>
</dbReference>
<organism evidence="5 6">
    <name type="scientific">Diaphorobacter limosus</name>
    <dbReference type="NCBI Taxonomy" id="3036128"/>
    <lineage>
        <taxon>Bacteria</taxon>
        <taxon>Pseudomonadati</taxon>
        <taxon>Pseudomonadota</taxon>
        <taxon>Betaproteobacteria</taxon>
        <taxon>Burkholderiales</taxon>
        <taxon>Comamonadaceae</taxon>
        <taxon>Diaphorobacter</taxon>
    </lineage>
</organism>
<accession>A0ABZ0J285</accession>
<dbReference type="InterPro" id="IPR035938">
    <property type="entry name" value="Hemerythrin-like_sf"/>
</dbReference>
<dbReference type="EMBL" id="CP136921">
    <property type="protein sequence ID" value="WOO31024.1"/>
    <property type="molecule type" value="Genomic_DNA"/>
</dbReference>
<dbReference type="CDD" id="cd12107">
    <property type="entry name" value="Hemerythrin"/>
    <property type="match status" value="1"/>
</dbReference>
<evidence type="ECO:0000256" key="2">
    <source>
        <dbReference type="ARBA" id="ARBA00022723"/>
    </source>
</evidence>
<dbReference type="PANTHER" id="PTHR37164">
    <property type="entry name" value="BACTERIOHEMERYTHRIN"/>
    <property type="match status" value="1"/>
</dbReference>
<name>A0ABZ0J285_9BURK</name>
<keyword evidence="6" id="KW-1185">Reference proteome</keyword>
<dbReference type="Gene3D" id="1.20.120.50">
    <property type="entry name" value="Hemerythrin-like"/>
    <property type="match status" value="1"/>
</dbReference>
<dbReference type="Pfam" id="PF01814">
    <property type="entry name" value="Hemerythrin"/>
    <property type="match status" value="1"/>
</dbReference>
<evidence type="ECO:0000259" key="4">
    <source>
        <dbReference type="Pfam" id="PF01814"/>
    </source>
</evidence>
<dbReference type="InterPro" id="IPR012827">
    <property type="entry name" value="Hemerythrin_metal-bd"/>
</dbReference>
<feature type="domain" description="Hemerythrin-like" evidence="4">
    <location>
        <begin position="16"/>
        <end position="120"/>
    </location>
</feature>
<dbReference type="PANTHER" id="PTHR37164:SF1">
    <property type="entry name" value="BACTERIOHEMERYTHRIN"/>
    <property type="match status" value="1"/>
</dbReference>
<proteinExistence type="inferred from homology"/>
<comment type="similarity">
    <text evidence="1">Belongs to the hemerythrin family.</text>
</comment>
<gene>
    <name evidence="5" type="ORF">P4826_11415</name>
</gene>
<evidence type="ECO:0000256" key="1">
    <source>
        <dbReference type="ARBA" id="ARBA00010587"/>
    </source>
</evidence>
<dbReference type="Proteomes" id="UP001303211">
    <property type="component" value="Chromosome"/>
</dbReference>
<dbReference type="RefSeq" id="WP_317700510.1">
    <property type="nucleotide sequence ID" value="NZ_CP136921.1"/>
</dbReference>
<reference evidence="5 6" key="1">
    <citation type="submission" date="2023-03" db="EMBL/GenBank/DDBJ databases">
        <title>Diaphorobacter basophil sp. nov., isolated from a sewage-treatment plant.</title>
        <authorList>
            <person name="Yang K."/>
        </authorList>
    </citation>
    <scope>NUCLEOTIDE SEQUENCE [LARGE SCALE GENOMIC DNA]</scope>
    <source>
        <strain evidence="5 6">Y-1</strain>
    </source>
</reference>
<keyword evidence="2" id="KW-0479">Metal-binding</keyword>
<protein>
    <submittedName>
        <fullName evidence="5">Hemerythrin domain-containing protein</fullName>
    </submittedName>
</protein>
<evidence type="ECO:0000256" key="3">
    <source>
        <dbReference type="ARBA" id="ARBA00023004"/>
    </source>
</evidence>